<dbReference type="InterPro" id="IPR009003">
    <property type="entry name" value="Peptidase_S1_PA"/>
</dbReference>
<comment type="similarity">
    <text evidence="2">Belongs to the peptidase S1 family. CLIP subfamily.</text>
</comment>
<dbReference type="EMBL" id="OA888653">
    <property type="protein sequence ID" value="CAD7283979.1"/>
    <property type="molecule type" value="Genomic_DNA"/>
</dbReference>
<evidence type="ECO:0000313" key="4">
    <source>
        <dbReference type="EMBL" id="CAD7283979.1"/>
    </source>
</evidence>
<dbReference type="PROSITE" id="PS50240">
    <property type="entry name" value="TRYPSIN_DOM"/>
    <property type="match status" value="1"/>
</dbReference>
<sequence>MGNVVPVADRTEFPSAASLDCNLGSQCTATLITNTFLLTAARCVVGPEGSKASTCTYSLGGLNLLNLTDEVSESFGSVTADSIFVHPDYHPENEQSNNLAILKLSQPVTFSPQVEAIRLFNGSLADGIFGFVTAYGIPGNE</sequence>
<protein>
    <recommendedName>
        <fullName evidence="3">Peptidase S1 domain-containing protein</fullName>
    </recommendedName>
</protein>
<dbReference type="InterPro" id="IPR001254">
    <property type="entry name" value="Trypsin_dom"/>
</dbReference>
<organism evidence="4">
    <name type="scientific">Notodromas monacha</name>
    <dbReference type="NCBI Taxonomy" id="399045"/>
    <lineage>
        <taxon>Eukaryota</taxon>
        <taxon>Metazoa</taxon>
        <taxon>Ecdysozoa</taxon>
        <taxon>Arthropoda</taxon>
        <taxon>Crustacea</taxon>
        <taxon>Oligostraca</taxon>
        <taxon>Ostracoda</taxon>
        <taxon>Podocopa</taxon>
        <taxon>Podocopida</taxon>
        <taxon>Cypridocopina</taxon>
        <taxon>Cypridoidea</taxon>
        <taxon>Cyprididae</taxon>
        <taxon>Notodromas</taxon>
    </lineage>
</organism>
<feature type="domain" description="Peptidase S1" evidence="3">
    <location>
        <begin position="1"/>
        <end position="141"/>
    </location>
</feature>
<dbReference type="Gene3D" id="2.40.10.10">
    <property type="entry name" value="Trypsin-like serine proteases"/>
    <property type="match status" value="1"/>
</dbReference>
<keyword evidence="1" id="KW-1015">Disulfide bond</keyword>
<evidence type="ECO:0000313" key="5">
    <source>
        <dbReference type="Proteomes" id="UP000678499"/>
    </source>
</evidence>
<dbReference type="GO" id="GO:0006508">
    <property type="term" value="P:proteolysis"/>
    <property type="evidence" value="ECO:0007669"/>
    <property type="project" value="InterPro"/>
</dbReference>
<evidence type="ECO:0000256" key="1">
    <source>
        <dbReference type="ARBA" id="ARBA00023157"/>
    </source>
</evidence>
<evidence type="ECO:0000256" key="2">
    <source>
        <dbReference type="ARBA" id="ARBA00024195"/>
    </source>
</evidence>
<keyword evidence="5" id="KW-1185">Reference proteome</keyword>
<dbReference type="SUPFAM" id="SSF50494">
    <property type="entry name" value="Trypsin-like serine proteases"/>
    <property type="match status" value="1"/>
</dbReference>
<dbReference type="EMBL" id="CAJPEX010006616">
    <property type="protein sequence ID" value="CAG0924131.1"/>
    <property type="molecule type" value="Genomic_DNA"/>
</dbReference>
<proteinExistence type="inferred from homology"/>
<accession>A0A7R9GIM7</accession>
<dbReference type="InterPro" id="IPR051487">
    <property type="entry name" value="Ser/Thr_Proteases_Immune/Dev"/>
</dbReference>
<dbReference type="Pfam" id="PF00089">
    <property type="entry name" value="Trypsin"/>
    <property type="match status" value="1"/>
</dbReference>
<gene>
    <name evidence="4" type="ORF">NMOB1V02_LOCUS11587</name>
</gene>
<dbReference type="InterPro" id="IPR043504">
    <property type="entry name" value="Peptidase_S1_PA_chymotrypsin"/>
</dbReference>
<evidence type="ECO:0000259" key="3">
    <source>
        <dbReference type="PROSITE" id="PS50240"/>
    </source>
</evidence>
<dbReference type="PANTHER" id="PTHR24256">
    <property type="entry name" value="TRYPTASE-RELATED"/>
    <property type="match status" value="1"/>
</dbReference>
<dbReference type="AlphaFoldDB" id="A0A7R9GIM7"/>
<reference evidence="4" key="1">
    <citation type="submission" date="2020-11" db="EMBL/GenBank/DDBJ databases">
        <authorList>
            <person name="Tran Van P."/>
        </authorList>
    </citation>
    <scope>NUCLEOTIDE SEQUENCE</scope>
</reference>
<dbReference type="OrthoDB" id="10059102at2759"/>
<dbReference type="Proteomes" id="UP000678499">
    <property type="component" value="Unassembled WGS sequence"/>
</dbReference>
<name>A0A7R9GIM7_9CRUS</name>
<dbReference type="GO" id="GO:0004252">
    <property type="term" value="F:serine-type endopeptidase activity"/>
    <property type="evidence" value="ECO:0007669"/>
    <property type="project" value="InterPro"/>
</dbReference>